<keyword evidence="1" id="KW-0472">Membrane</keyword>
<name>A0A3S0JJK2_9BACT</name>
<dbReference type="Proteomes" id="UP000282184">
    <property type="component" value="Unassembled WGS sequence"/>
</dbReference>
<gene>
    <name evidence="2" type="ORF">EJV47_04660</name>
</gene>
<sequence length="72" mass="8052">MENVHTTPKETGSNLWIGVGYFFAVLGGIIGIAIGYNYRSKKYDDQTRRHGLYIIIIGSIIMAIAKVMMTSR</sequence>
<dbReference type="AlphaFoldDB" id="A0A3S0JJK2"/>
<feature type="transmembrane region" description="Helical" evidence="1">
    <location>
        <begin position="15"/>
        <end position="38"/>
    </location>
</feature>
<proteinExistence type="predicted"/>
<feature type="transmembrane region" description="Helical" evidence="1">
    <location>
        <begin position="50"/>
        <end position="69"/>
    </location>
</feature>
<reference evidence="2 3" key="1">
    <citation type="submission" date="2018-12" db="EMBL/GenBank/DDBJ databases">
        <title>Hymenobacter gummosus sp. nov., isolated from a spring.</title>
        <authorList>
            <person name="Nie L."/>
        </authorList>
    </citation>
    <scope>NUCLEOTIDE SEQUENCE [LARGE SCALE GENOMIC DNA]</scope>
    <source>
        <strain evidence="2 3">KCTC 52166</strain>
    </source>
</reference>
<protein>
    <submittedName>
        <fullName evidence="2">Uncharacterized protein</fullName>
    </submittedName>
</protein>
<evidence type="ECO:0000313" key="2">
    <source>
        <dbReference type="EMBL" id="RTQ52318.1"/>
    </source>
</evidence>
<keyword evidence="1" id="KW-0812">Transmembrane</keyword>
<keyword evidence="1" id="KW-1133">Transmembrane helix</keyword>
<evidence type="ECO:0000313" key="3">
    <source>
        <dbReference type="Proteomes" id="UP000282184"/>
    </source>
</evidence>
<accession>A0A3S0JJK2</accession>
<evidence type="ECO:0000256" key="1">
    <source>
        <dbReference type="SAM" id="Phobius"/>
    </source>
</evidence>
<comment type="caution">
    <text evidence="2">The sequence shown here is derived from an EMBL/GenBank/DDBJ whole genome shotgun (WGS) entry which is preliminary data.</text>
</comment>
<dbReference type="RefSeq" id="WP_126691975.1">
    <property type="nucleotide sequence ID" value="NZ_RXOF01000002.1"/>
</dbReference>
<organism evidence="2 3">
    <name type="scientific">Hymenobacter gummosus</name>
    <dbReference type="NCBI Taxonomy" id="1776032"/>
    <lineage>
        <taxon>Bacteria</taxon>
        <taxon>Pseudomonadati</taxon>
        <taxon>Bacteroidota</taxon>
        <taxon>Cytophagia</taxon>
        <taxon>Cytophagales</taxon>
        <taxon>Hymenobacteraceae</taxon>
        <taxon>Hymenobacter</taxon>
    </lineage>
</organism>
<keyword evidence="3" id="KW-1185">Reference proteome</keyword>
<dbReference type="EMBL" id="RXOF01000002">
    <property type="protein sequence ID" value="RTQ52318.1"/>
    <property type="molecule type" value="Genomic_DNA"/>
</dbReference>